<reference evidence="3" key="1">
    <citation type="journal article" date="2019" name="Mol. Biol. Evol.">
        <title>Blast fungal genomes show frequent chromosomal changes, gene gains and losses, and effector gene turnover.</title>
        <authorList>
            <person name="Gomez Luciano L.B."/>
            <person name="Jason Tsai I."/>
            <person name="Chuma I."/>
            <person name="Tosa Y."/>
            <person name="Chen Y.H."/>
            <person name="Li J.Y."/>
            <person name="Li M.Y."/>
            <person name="Jade Lu M.Y."/>
            <person name="Nakayashiki H."/>
            <person name="Li W.H."/>
        </authorList>
    </citation>
    <scope>NUCLEOTIDE SEQUENCE</scope>
    <source>
        <strain evidence="3">NI907</strain>
    </source>
</reference>
<proteinExistence type="predicted"/>
<dbReference type="GeneID" id="41955727"/>
<feature type="compositionally biased region" description="Basic and acidic residues" evidence="1">
    <location>
        <begin position="281"/>
        <end position="291"/>
    </location>
</feature>
<keyword evidence="2" id="KW-1185">Reference proteome</keyword>
<dbReference type="RefSeq" id="XP_030986235.1">
    <property type="nucleotide sequence ID" value="XM_031120813.1"/>
</dbReference>
<feature type="region of interest" description="Disordered" evidence="1">
    <location>
        <begin position="1"/>
        <end position="50"/>
    </location>
</feature>
<reference evidence="3" key="3">
    <citation type="submission" date="2025-08" db="UniProtKB">
        <authorList>
            <consortium name="RefSeq"/>
        </authorList>
    </citation>
    <scope>IDENTIFICATION</scope>
    <source>
        <strain evidence="3">NI907</strain>
    </source>
</reference>
<feature type="compositionally biased region" description="Polar residues" evidence="1">
    <location>
        <begin position="296"/>
        <end position="309"/>
    </location>
</feature>
<evidence type="ECO:0000313" key="3">
    <source>
        <dbReference type="RefSeq" id="XP_030986235.1"/>
    </source>
</evidence>
<feature type="compositionally biased region" description="Low complexity" evidence="1">
    <location>
        <begin position="11"/>
        <end position="22"/>
    </location>
</feature>
<reference evidence="3" key="2">
    <citation type="submission" date="2019-10" db="EMBL/GenBank/DDBJ databases">
        <authorList>
            <consortium name="NCBI Genome Project"/>
        </authorList>
    </citation>
    <scope>NUCLEOTIDE SEQUENCE</scope>
    <source>
        <strain evidence="3">NI907</strain>
    </source>
</reference>
<evidence type="ECO:0000313" key="2">
    <source>
        <dbReference type="Proteomes" id="UP000515153"/>
    </source>
</evidence>
<accession>A0A6P8BGA7</accession>
<feature type="compositionally biased region" description="Acidic residues" evidence="1">
    <location>
        <begin position="78"/>
        <end position="87"/>
    </location>
</feature>
<feature type="compositionally biased region" description="Polar residues" evidence="1">
    <location>
        <begin position="826"/>
        <end position="849"/>
    </location>
</feature>
<feature type="compositionally biased region" description="Polar residues" evidence="1">
    <location>
        <begin position="174"/>
        <end position="191"/>
    </location>
</feature>
<dbReference type="AlphaFoldDB" id="A0A6P8BGA7"/>
<evidence type="ECO:0000256" key="1">
    <source>
        <dbReference type="SAM" id="MobiDB-lite"/>
    </source>
</evidence>
<gene>
    <name evidence="3" type="ORF">PgNI_00736</name>
</gene>
<sequence length="923" mass="101120">MAPQTRSHRGTPASVPATSSSSRTYSHGPLSSQQKRFPARRRVVKTYGKGKMTAAAQSLKQQTMTQMAFLVSSQPDDLKDEEMDDDEKSTLLIQDSHRSSKRRKTTGDVPSSSNYKTQTLTQLYSTAGNEEEKPITISDSEDDDDDVLSTHSPVTIRSTPTAYRRRELVGTPSVAPQTPSNRRSSQKSNLLMLSPSVRMLIRNSSPVGPRRSPLKDKSTNSVIRPSSLATLKKRKKEREIPDSYSSDALSPIAPSEASPSKRRSPLKEIDLPPPPPPRSQDSPRRTAETLRRIGHISSTPRPNATSRASRPTGDEIPDSEDDLLSVASTPRRGEHLSLEPETPIRSSRALFQRLIENKENASPGPYLGAINSTPAPQRGQPVEETPREPRTSIGASEETMRVPSGPDSQYKSHTADTVPPDVEIGDSDLDSNSGPDSPCPPSRPLPSQESMPRVVLGTSPVRPQSQGSRHGVSNDFVIASSSDISSSATKPRAHPAEIPTSDGPEVTPLSSPEDRNASLISMREDSNKSKELDLPTLPEKMTPRRRSPVKARNTQRYTQAHTQAYTQMLESQRVPMEILRQMAPQTARSDIVVTMHPSKVKEIVDGIRNHDFRTVKLPRSVHRLWIYVARPVCELRYMATIGEPHEPGKIDSKTGLGNAEFNEGKTSAKWAYELEQVYVLNNPVSLDRMKENGWTDNNVSQRNKYLQPAVVGQLLSNLQCALFDDGLAEPATISQEIDAQILSDIAHSTQMAATNSSTIEEEMVKSSQQELPSATVPSSSQIRRSTRLAMPPPSSVKRAALPRKPSHQSSPSQWAAHTRETRSKKNVSFSQATTASQPSTQLPITQAQSPEKPVPALVHSSSSAGVLPANHADSMPATVLTMGNANGSSSQIFPESLMRDGVRQPAMILDSEDESEVDDEDFF</sequence>
<feature type="region of interest" description="Disordered" evidence="1">
    <location>
        <begin position="126"/>
        <end position="554"/>
    </location>
</feature>
<dbReference type="KEGG" id="pgri:PgNI_00736"/>
<protein>
    <submittedName>
        <fullName evidence="3">Uncharacterized protein</fullName>
    </submittedName>
</protein>
<feature type="compositionally biased region" description="Polar residues" evidence="1">
    <location>
        <begin position="219"/>
        <end position="229"/>
    </location>
</feature>
<dbReference type="Proteomes" id="UP000515153">
    <property type="component" value="Unplaced"/>
</dbReference>
<feature type="compositionally biased region" description="Low complexity" evidence="1">
    <location>
        <begin position="478"/>
        <end position="488"/>
    </location>
</feature>
<feature type="region of interest" description="Disordered" evidence="1">
    <location>
        <begin position="67"/>
        <end position="114"/>
    </location>
</feature>
<feature type="compositionally biased region" description="Polar residues" evidence="1">
    <location>
        <begin position="765"/>
        <end position="783"/>
    </location>
</feature>
<feature type="compositionally biased region" description="Polar residues" evidence="1">
    <location>
        <begin position="149"/>
        <end position="161"/>
    </location>
</feature>
<feature type="compositionally biased region" description="Basic and acidic residues" evidence="1">
    <location>
        <begin position="512"/>
        <end position="533"/>
    </location>
</feature>
<feature type="compositionally biased region" description="Polar residues" evidence="1">
    <location>
        <begin position="23"/>
        <end position="35"/>
    </location>
</feature>
<organism evidence="2 3">
    <name type="scientific">Pyricularia grisea</name>
    <name type="common">Crabgrass-specific blast fungus</name>
    <name type="synonym">Magnaporthe grisea</name>
    <dbReference type="NCBI Taxonomy" id="148305"/>
    <lineage>
        <taxon>Eukaryota</taxon>
        <taxon>Fungi</taxon>
        <taxon>Dikarya</taxon>
        <taxon>Ascomycota</taxon>
        <taxon>Pezizomycotina</taxon>
        <taxon>Sordariomycetes</taxon>
        <taxon>Sordariomycetidae</taxon>
        <taxon>Magnaporthales</taxon>
        <taxon>Pyriculariaceae</taxon>
        <taxon>Pyricularia</taxon>
    </lineage>
</organism>
<feature type="region of interest" description="Disordered" evidence="1">
    <location>
        <begin position="753"/>
        <end position="870"/>
    </location>
</feature>
<name>A0A6P8BGA7_PYRGI</name>